<name>A0AA41RPF8_PAPNU</name>
<dbReference type="Gene3D" id="3.40.50.10190">
    <property type="entry name" value="BRCT domain"/>
    <property type="match status" value="2"/>
</dbReference>
<feature type="non-terminal residue" evidence="10">
    <location>
        <position position="133"/>
    </location>
</feature>
<dbReference type="InterPro" id="IPR036420">
    <property type="entry name" value="BRCT_dom_sf"/>
</dbReference>
<dbReference type="InterPro" id="IPR001357">
    <property type="entry name" value="BRCT_dom"/>
</dbReference>
<proteinExistence type="predicted"/>
<dbReference type="EMBL" id="JAJJMA010032242">
    <property type="protein sequence ID" value="MCL7024232.1"/>
    <property type="molecule type" value="Genomic_DNA"/>
</dbReference>
<evidence type="ECO:0000313" key="11">
    <source>
        <dbReference type="Proteomes" id="UP001177140"/>
    </source>
</evidence>
<keyword evidence="11" id="KW-1185">Reference proteome</keyword>
<evidence type="ECO:0000256" key="7">
    <source>
        <dbReference type="ARBA" id="ARBA00023204"/>
    </source>
</evidence>
<evidence type="ECO:0000256" key="4">
    <source>
        <dbReference type="ARBA" id="ARBA00022763"/>
    </source>
</evidence>
<evidence type="ECO:0000313" key="10">
    <source>
        <dbReference type="EMBL" id="MCL7024232.1"/>
    </source>
</evidence>
<keyword evidence="2" id="KW-0479">Metal-binding</keyword>
<evidence type="ECO:0000256" key="1">
    <source>
        <dbReference type="ARBA" id="ARBA00004123"/>
    </source>
</evidence>
<keyword evidence="8" id="KW-0539">Nucleus</keyword>
<keyword evidence="7" id="KW-0234">DNA repair</keyword>
<dbReference type="GO" id="GO:0005634">
    <property type="term" value="C:nucleus"/>
    <property type="evidence" value="ECO:0007669"/>
    <property type="project" value="UniProtKB-SubCell"/>
</dbReference>
<evidence type="ECO:0000259" key="9">
    <source>
        <dbReference type="PROSITE" id="PS50172"/>
    </source>
</evidence>
<feature type="domain" description="BRCT" evidence="9">
    <location>
        <begin position="1"/>
        <end position="74"/>
    </location>
</feature>
<dbReference type="AlphaFoldDB" id="A0AA41RPF8"/>
<protein>
    <recommendedName>
        <fullName evidence="9">BRCT domain-containing protein</fullName>
    </recommendedName>
</protein>
<comment type="subcellular location">
    <subcellularLocation>
        <location evidence="1">Nucleus</location>
    </subcellularLocation>
</comment>
<keyword evidence="6" id="KW-0862">Zinc</keyword>
<evidence type="ECO:0000256" key="3">
    <source>
        <dbReference type="ARBA" id="ARBA00022737"/>
    </source>
</evidence>
<dbReference type="PROSITE" id="PS50172">
    <property type="entry name" value="BRCT"/>
    <property type="match status" value="1"/>
</dbReference>
<keyword evidence="4" id="KW-0227">DNA damage</keyword>
<keyword evidence="3" id="KW-0677">Repeat</keyword>
<comment type="caution">
    <text evidence="10">The sequence shown here is derived from an EMBL/GenBank/DDBJ whole genome shotgun (WGS) entry which is preliminary data.</text>
</comment>
<evidence type="ECO:0000256" key="8">
    <source>
        <dbReference type="ARBA" id="ARBA00023242"/>
    </source>
</evidence>
<dbReference type="PANTHER" id="PTHR13763">
    <property type="entry name" value="BREAST CANCER TYPE 1 SUSCEPTIBILITY PROTEIN BRCA1"/>
    <property type="match status" value="1"/>
</dbReference>
<dbReference type="GO" id="GO:0000724">
    <property type="term" value="P:double-strand break repair via homologous recombination"/>
    <property type="evidence" value="ECO:0007669"/>
    <property type="project" value="TreeGrafter"/>
</dbReference>
<dbReference type="FunFam" id="3.40.50.10190:FF:000006">
    <property type="entry name" value="Breast cancer type 1 susceptibility protein homolog"/>
    <property type="match status" value="1"/>
</dbReference>
<accession>A0AA41RPF8</accession>
<evidence type="ECO:0000256" key="6">
    <source>
        <dbReference type="ARBA" id="ARBA00022833"/>
    </source>
</evidence>
<dbReference type="Proteomes" id="UP001177140">
    <property type="component" value="Unassembled WGS sequence"/>
</dbReference>
<evidence type="ECO:0000256" key="5">
    <source>
        <dbReference type="ARBA" id="ARBA00022771"/>
    </source>
</evidence>
<dbReference type="PANTHER" id="PTHR13763:SF9">
    <property type="entry name" value="BRCA1-ASSOCIATED RING DOMAIN PROTEIN 1"/>
    <property type="match status" value="1"/>
</dbReference>
<dbReference type="InterPro" id="IPR031099">
    <property type="entry name" value="BRCA1-associated"/>
</dbReference>
<organism evidence="10 11">
    <name type="scientific">Papaver nudicaule</name>
    <name type="common">Iceland poppy</name>
    <dbReference type="NCBI Taxonomy" id="74823"/>
    <lineage>
        <taxon>Eukaryota</taxon>
        <taxon>Viridiplantae</taxon>
        <taxon>Streptophyta</taxon>
        <taxon>Embryophyta</taxon>
        <taxon>Tracheophyta</taxon>
        <taxon>Spermatophyta</taxon>
        <taxon>Magnoliopsida</taxon>
        <taxon>Ranunculales</taxon>
        <taxon>Papaveraceae</taxon>
        <taxon>Papaveroideae</taxon>
        <taxon>Papaver</taxon>
    </lineage>
</organism>
<dbReference type="GO" id="GO:0004842">
    <property type="term" value="F:ubiquitin-protein transferase activity"/>
    <property type="evidence" value="ECO:0007669"/>
    <property type="project" value="TreeGrafter"/>
</dbReference>
<dbReference type="GO" id="GO:0008270">
    <property type="term" value="F:zinc ion binding"/>
    <property type="evidence" value="ECO:0007669"/>
    <property type="project" value="UniProtKB-KW"/>
</dbReference>
<keyword evidence="5" id="KW-0863">Zinc-finger</keyword>
<evidence type="ECO:0000256" key="2">
    <source>
        <dbReference type="ARBA" id="ARBA00022723"/>
    </source>
</evidence>
<dbReference type="Pfam" id="PF00533">
    <property type="entry name" value="BRCT"/>
    <property type="match status" value="1"/>
</dbReference>
<reference evidence="10" key="1">
    <citation type="submission" date="2022-03" db="EMBL/GenBank/DDBJ databases">
        <title>A functionally conserved STORR gene fusion in Papaver species that diverged 16.8 million years ago.</title>
        <authorList>
            <person name="Catania T."/>
        </authorList>
    </citation>
    <scope>NUCLEOTIDE SEQUENCE</scope>
    <source>
        <strain evidence="10">S-191538</strain>
    </source>
</reference>
<sequence>NLLANFSKISGVTIVEHWKPNVTHVIASTDGTGACKRTLRFLKAILDGKWVLKMDWIKACTEAMDLVYEEPYEVGLDNRGCRDGPRNGRLRVSEGAPKLLSGLQFYFSDDFAPSYRESLEELVIAAGALVLTL</sequence>
<dbReference type="SUPFAM" id="SSF52113">
    <property type="entry name" value="BRCT domain"/>
    <property type="match status" value="1"/>
</dbReference>
<dbReference type="GO" id="GO:0045944">
    <property type="term" value="P:positive regulation of transcription by RNA polymerase II"/>
    <property type="evidence" value="ECO:0007669"/>
    <property type="project" value="TreeGrafter"/>
</dbReference>
<gene>
    <name evidence="10" type="ORF">MKW94_010944</name>
</gene>